<dbReference type="NCBIfam" id="TIGR02937">
    <property type="entry name" value="sigma70-ECF"/>
    <property type="match status" value="1"/>
</dbReference>
<keyword evidence="2" id="KW-0805">Transcription regulation</keyword>
<dbReference type="GO" id="GO:0003677">
    <property type="term" value="F:DNA binding"/>
    <property type="evidence" value="ECO:0007669"/>
    <property type="project" value="InterPro"/>
</dbReference>
<evidence type="ECO:0000256" key="2">
    <source>
        <dbReference type="ARBA" id="ARBA00023015"/>
    </source>
</evidence>
<evidence type="ECO:0000313" key="7">
    <source>
        <dbReference type="EMBL" id="KIL51512.1"/>
    </source>
</evidence>
<organism evidence="7 8">
    <name type="scientific">Jeotgalibacillus alimentarius</name>
    <dbReference type="NCBI Taxonomy" id="135826"/>
    <lineage>
        <taxon>Bacteria</taxon>
        <taxon>Bacillati</taxon>
        <taxon>Bacillota</taxon>
        <taxon>Bacilli</taxon>
        <taxon>Bacillales</taxon>
        <taxon>Caryophanaceae</taxon>
        <taxon>Jeotgalibacillus</taxon>
    </lineage>
</organism>
<evidence type="ECO:0000259" key="6">
    <source>
        <dbReference type="Pfam" id="PF08281"/>
    </source>
</evidence>
<protein>
    <submittedName>
        <fullName evidence="7">RNA polymerase sigma-32 subunit RpoH</fullName>
    </submittedName>
</protein>
<dbReference type="Pfam" id="PF08281">
    <property type="entry name" value="Sigma70_r4_2"/>
    <property type="match status" value="1"/>
</dbReference>
<keyword evidence="8" id="KW-1185">Reference proteome</keyword>
<dbReference type="PANTHER" id="PTHR43133">
    <property type="entry name" value="RNA POLYMERASE ECF-TYPE SIGMA FACTO"/>
    <property type="match status" value="1"/>
</dbReference>
<sequence>MSTVNRLVKKAQKGDDKAFLKIFQKYEEDIYRMAYLYVKNESDALEVVQEVAYRSFKKIDTLKNPEYFKTWLIKIAITCSIDLVRKNKKVVQLKPEHEEFLGSEDEDISLSITLQELLDQLSEDEKSIVILRFYEGYSFKEIAELLNMPLGTTKSLLYRALDKLRKNFKEADIYE</sequence>
<dbReference type="SUPFAM" id="SSF88946">
    <property type="entry name" value="Sigma2 domain of RNA polymerase sigma factors"/>
    <property type="match status" value="1"/>
</dbReference>
<dbReference type="GO" id="GO:0016987">
    <property type="term" value="F:sigma factor activity"/>
    <property type="evidence" value="ECO:0007669"/>
    <property type="project" value="UniProtKB-KW"/>
</dbReference>
<name>A0A0C2VRI0_9BACL</name>
<dbReference type="RefSeq" id="WP_041121630.1">
    <property type="nucleotide sequence ID" value="NZ_JXRQ01000015.1"/>
</dbReference>
<dbReference type="PANTHER" id="PTHR43133:SF60">
    <property type="entry name" value="RNA POLYMERASE SIGMA FACTOR SIGV"/>
    <property type="match status" value="1"/>
</dbReference>
<dbReference type="InterPro" id="IPR013324">
    <property type="entry name" value="RNA_pol_sigma_r3/r4-like"/>
</dbReference>
<dbReference type="Gene3D" id="1.10.1740.10">
    <property type="match status" value="1"/>
</dbReference>
<keyword evidence="3" id="KW-0731">Sigma factor</keyword>
<evidence type="ECO:0000256" key="4">
    <source>
        <dbReference type="ARBA" id="ARBA00023163"/>
    </source>
</evidence>
<feature type="domain" description="RNA polymerase sigma-70 region 2" evidence="5">
    <location>
        <begin position="23"/>
        <end position="89"/>
    </location>
</feature>
<dbReference type="InterPro" id="IPR014284">
    <property type="entry name" value="RNA_pol_sigma-70_dom"/>
</dbReference>
<evidence type="ECO:0000256" key="1">
    <source>
        <dbReference type="ARBA" id="ARBA00010641"/>
    </source>
</evidence>
<comment type="caution">
    <text evidence="7">The sequence shown here is derived from an EMBL/GenBank/DDBJ whole genome shotgun (WGS) entry which is preliminary data.</text>
</comment>
<dbReference type="PATRIC" id="fig|135826.4.peg.1019"/>
<keyword evidence="4" id="KW-0804">Transcription</keyword>
<dbReference type="Gene3D" id="1.10.10.10">
    <property type="entry name" value="Winged helix-like DNA-binding domain superfamily/Winged helix DNA-binding domain"/>
    <property type="match status" value="1"/>
</dbReference>
<comment type="similarity">
    <text evidence="1">Belongs to the sigma-70 factor family. ECF subfamily.</text>
</comment>
<reference evidence="7 8" key="1">
    <citation type="submission" date="2015-01" db="EMBL/GenBank/DDBJ databases">
        <title>Genome sequence of Jeotgalibacillus alimentarius.</title>
        <authorList>
            <person name="Goh K.M."/>
            <person name="Chan K.-G."/>
            <person name="Yaakop A.S."/>
            <person name="Ee R."/>
            <person name="Gan H.M."/>
            <person name="Chan C.S."/>
        </authorList>
    </citation>
    <scope>NUCLEOTIDE SEQUENCE [LARGE SCALE GENOMIC DNA]</scope>
    <source>
        <strain evidence="7 8">YKJ-13</strain>
    </source>
</reference>
<proteinExistence type="inferred from homology"/>
<dbReference type="AlphaFoldDB" id="A0A0C2VRI0"/>
<evidence type="ECO:0000256" key="3">
    <source>
        <dbReference type="ARBA" id="ARBA00023082"/>
    </source>
</evidence>
<dbReference type="OrthoDB" id="9782703at2"/>
<accession>A0A0C2VRI0</accession>
<evidence type="ECO:0000259" key="5">
    <source>
        <dbReference type="Pfam" id="PF04542"/>
    </source>
</evidence>
<dbReference type="InterPro" id="IPR013325">
    <property type="entry name" value="RNA_pol_sigma_r2"/>
</dbReference>
<dbReference type="InterPro" id="IPR036388">
    <property type="entry name" value="WH-like_DNA-bd_sf"/>
</dbReference>
<dbReference type="EMBL" id="JXRQ01000015">
    <property type="protein sequence ID" value="KIL51512.1"/>
    <property type="molecule type" value="Genomic_DNA"/>
</dbReference>
<dbReference type="CDD" id="cd06171">
    <property type="entry name" value="Sigma70_r4"/>
    <property type="match status" value="1"/>
</dbReference>
<evidence type="ECO:0000313" key="8">
    <source>
        <dbReference type="Proteomes" id="UP000031950"/>
    </source>
</evidence>
<dbReference type="InterPro" id="IPR007627">
    <property type="entry name" value="RNA_pol_sigma70_r2"/>
</dbReference>
<feature type="domain" description="RNA polymerase sigma factor 70 region 4 type 2" evidence="6">
    <location>
        <begin position="114"/>
        <end position="164"/>
    </location>
</feature>
<dbReference type="Pfam" id="PF04542">
    <property type="entry name" value="Sigma70_r2"/>
    <property type="match status" value="1"/>
</dbReference>
<gene>
    <name evidence="7" type="ORF">KP77_10240</name>
</gene>
<dbReference type="Proteomes" id="UP000031950">
    <property type="component" value="Unassembled WGS sequence"/>
</dbReference>
<dbReference type="STRING" id="135826.KP77_10240"/>
<dbReference type="SUPFAM" id="SSF88659">
    <property type="entry name" value="Sigma3 and sigma4 domains of RNA polymerase sigma factors"/>
    <property type="match status" value="1"/>
</dbReference>
<dbReference type="InterPro" id="IPR013249">
    <property type="entry name" value="RNA_pol_sigma70_r4_t2"/>
</dbReference>
<dbReference type="InterPro" id="IPR039425">
    <property type="entry name" value="RNA_pol_sigma-70-like"/>
</dbReference>
<dbReference type="GO" id="GO:0006352">
    <property type="term" value="P:DNA-templated transcription initiation"/>
    <property type="evidence" value="ECO:0007669"/>
    <property type="project" value="InterPro"/>
</dbReference>